<dbReference type="InterPro" id="IPR038694">
    <property type="entry name" value="DUF427_sf"/>
</dbReference>
<dbReference type="Gene3D" id="2.170.150.40">
    <property type="entry name" value="Domain of unknown function (DUF427)"/>
    <property type="match status" value="1"/>
</dbReference>
<keyword evidence="3" id="KW-1185">Reference proteome</keyword>
<protein>
    <submittedName>
        <fullName evidence="2">DUF427 domain-containing protein</fullName>
    </submittedName>
</protein>
<comment type="caution">
    <text evidence="2">The sequence shown here is derived from an EMBL/GenBank/DDBJ whole genome shotgun (WGS) entry which is preliminary data.</text>
</comment>
<proteinExistence type="predicted"/>
<accession>A0ABT3TIG6</accession>
<dbReference type="PANTHER" id="PTHR34310:SF5">
    <property type="entry name" value="DUF427 DOMAIN PROTEIN (AFU_ORTHOLOGUE AFUA_3G02220)"/>
    <property type="match status" value="1"/>
</dbReference>
<sequence>MKAVWNGTVLAQSDATVVVESNHYFPRDSIVKEYFQESSKTTHCPWKGDANYYSITVDGKTNTDAAWHYDTPKDGASEIAGMVAFYGSVEVSA</sequence>
<dbReference type="PANTHER" id="PTHR34310">
    <property type="entry name" value="DUF427 DOMAIN PROTEIN (AFU_ORTHOLOGUE AFUA_3G02220)"/>
    <property type="match status" value="1"/>
</dbReference>
<dbReference type="RefSeq" id="WP_279245998.1">
    <property type="nucleotide sequence ID" value="NZ_SHNN01000002.1"/>
</dbReference>
<evidence type="ECO:0000313" key="3">
    <source>
        <dbReference type="Proteomes" id="UP001143362"/>
    </source>
</evidence>
<evidence type="ECO:0000313" key="2">
    <source>
        <dbReference type="EMBL" id="MCX2982005.1"/>
    </source>
</evidence>
<dbReference type="EMBL" id="SHNN01000002">
    <property type="protein sequence ID" value="MCX2982005.1"/>
    <property type="molecule type" value="Genomic_DNA"/>
</dbReference>
<name>A0ABT3TIG6_9GAMM</name>
<reference evidence="2" key="1">
    <citation type="submission" date="2019-02" db="EMBL/GenBank/DDBJ databases">
        <authorList>
            <person name="Li S.-H."/>
        </authorList>
    </citation>
    <scope>NUCLEOTIDE SEQUENCE</scope>
    <source>
        <strain evidence="2">IMCC14734</strain>
    </source>
</reference>
<feature type="domain" description="DUF427" evidence="1">
    <location>
        <begin position="1"/>
        <end position="86"/>
    </location>
</feature>
<dbReference type="InterPro" id="IPR007361">
    <property type="entry name" value="DUF427"/>
</dbReference>
<organism evidence="2 3">
    <name type="scientific">Candidatus Litorirhabdus singularis</name>
    <dbReference type="NCBI Taxonomy" id="2518993"/>
    <lineage>
        <taxon>Bacteria</taxon>
        <taxon>Pseudomonadati</taxon>
        <taxon>Pseudomonadota</taxon>
        <taxon>Gammaproteobacteria</taxon>
        <taxon>Cellvibrionales</taxon>
        <taxon>Halieaceae</taxon>
        <taxon>Candidatus Litorirhabdus</taxon>
    </lineage>
</organism>
<gene>
    <name evidence="2" type="ORF">EYC98_14170</name>
</gene>
<dbReference type="Proteomes" id="UP001143362">
    <property type="component" value="Unassembled WGS sequence"/>
</dbReference>
<dbReference type="Pfam" id="PF04248">
    <property type="entry name" value="NTP_transf_9"/>
    <property type="match status" value="1"/>
</dbReference>
<evidence type="ECO:0000259" key="1">
    <source>
        <dbReference type="Pfam" id="PF04248"/>
    </source>
</evidence>